<dbReference type="OrthoDB" id="1431247at2759"/>
<proteinExistence type="predicted"/>
<dbReference type="SUPFAM" id="SSF49764">
    <property type="entry name" value="HSP20-like chaperones"/>
    <property type="match status" value="1"/>
</dbReference>
<dbReference type="InterPro" id="IPR002068">
    <property type="entry name" value="A-crystallin/Hsp20_dom"/>
</dbReference>
<dbReference type="STRING" id="933852.A0A0C3BA43"/>
<sequence>MLQSPLDKPIISWEEFDRIFENAFSPKKPGPVAAVAAAAAPVAPRPATPDPVVLSDTSAGAVDADGDGFSGFLSEDEIPMYTPLLFPSVIRKRSSDSLRSGDTKISNSISSLPRRPRIMSNQVSSRRTISSSGSVPRIKRRDTKPKVQSEQSDDGTTTTASIDVPNILKDSLNVDFHQDHLVVTWRTATVTDKVLKDSIIRERKEKRYTQTIITPEGTKFENIRASLKGRTLTVSFPTSPKVPGVLKKED</sequence>
<dbReference type="Gene3D" id="2.60.40.790">
    <property type="match status" value="1"/>
</dbReference>
<feature type="domain" description="SHSP" evidence="2">
    <location>
        <begin position="159"/>
        <end position="241"/>
    </location>
</feature>
<name>A0A0C3BA43_SERVB</name>
<evidence type="ECO:0000313" key="3">
    <source>
        <dbReference type="EMBL" id="KIM33680.1"/>
    </source>
</evidence>
<dbReference type="AlphaFoldDB" id="A0A0C3BA43"/>
<dbReference type="EMBL" id="KN824278">
    <property type="protein sequence ID" value="KIM33680.1"/>
    <property type="molecule type" value="Genomic_DNA"/>
</dbReference>
<dbReference type="CDD" id="cd06464">
    <property type="entry name" value="ACD_sHsps-like"/>
    <property type="match status" value="1"/>
</dbReference>
<dbReference type="Pfam" id="PF00011">
    <property type="entry name" value="HSP20"/>
    <property type="match status" value="1"/>
</dbReference>
<dbReference type="HOGENOM" id="CLU_990845_0_0_1"/>
<reference evidence="4" key="2">
    <citation type="submission" date="2015-01" db="EMBL/GenBank/DDBJ databases">
        <title>Evolutionary Origins and Diversification of the Mycorrhizal Mutualists.</title>
        <authorList>
            <consortium name="DOE Joint Genome Institute"/>
            <consortium name="Mycorrhizal Genomics Consortium"/>
            <person name="Kohler A."/>
            <person name="Kuo A."/>
            <person name="Nagy L.G."/>
            <person name="Floudas D."/>
            <person name="Copeland A."/>
            <person name="Barry K.W."/>
            <person name="Cichocki N."/>
            <person name="Veneault-Fourrey C."/>
            <person name="LaButti K."/>
            <person name="Lindquist E.A."/>
            <person name="Lipzen A."/>
            <person name="Lundell T."/>
            <person name="Morin E."/>
            <person name="Murat C."/>
            <person name="Riley R."/>
            <person name="Ohm R."/>
            <person name="Sun H."/>
            <person name="Tunlid A."/>
            <person name="Henrissat B."/>
            <person name="Grigoriev I.V."/>
            <person name="Hibbett D.S."/>
            <person name="Martin F."/>
        </authorList>
    </citation>
    <scope>NUCLEOTIDE SEQUENCE [LARGE SCALE GENOMIC DNA]</scope>
    <source>
        <strain evidence="4">MAFF 305830</strain>
    </source>
</reference>
<evidence type="ECO:0000256" key="1">
    <source>
        <dbReference type="SAM" id="MobiDB-lite"/>
    </source>
</evidence>
<accession>A0A0C3BA43</accession>
<evidence type="ECO:0000313" key="4">
    <source>
        <dbReference type="Proteomes" id="UP000054097"/>
    </source>
</evidence>
<feature type="region of interest" description="Disordered" evidence="1">
    <location>
        <begin position="96"/>
        <end position="161"/>
    </location>
</feature>
<feature type="compositionally biased region" description="Low complexity" evidence="1">
    <location>
        <begin position="120"/>
        <end position="134"/>
    </location>
</feature>
<keyword evidence="4" id="KW-1185">Reference proteome</keyword>
<dbReference type="Proteomes" id="UP000054097">
    <property type="component" value="Unassembled WGS sequence"/>
</dbReference>
<protein>
    <recommendedName>
        <fullName evidence="2">SHSP domain-containing protein</fullName>
    </recommendedName>
</protein>
<dbReference type="InterPro" id="IPR008978">
    <property type="entry name" value="HSP20-like_chaperone"/>
</dbReference>
<evidence type="ECO:0000259" key="2">
    <source>
        <dbReference type="Pfam" id="PF00011"/>
    </source>
</evidence>
<organism evidence="3 4">
    <name type="scientific">Serendipita vermifera MAFF 305830</name>
    <dbReference type="NCBI Taxonomy" id="933852"/>
    <lineage>
        <taxon>Eukaryota</taxon>
        <taxon>Fungi</taxon>
        <taxon>Dikarya</taxon>
        <taxon>Basidiomycota</taxon>
        <taxon>Agaricomycotina</taxon>
        <taxon>Agaricomycetes</taxon>
        <taxon>Sebacinales</taxon>
        <taxon>Serendipitaceae</taxon>
        <taxon>Serendipita</taxon>
    </lineage>
</organism>
<gene>
    <name evidence="3" type="ORF">M408DRAFT_14311</name>
</gene>
<feature type="compositionally biased region" description="Polar residues" evidence="1">
    <location>
        <begin position="146"/>
        <end position="161"/>
    </location>
</feature>
<reference evidence="3 4" key="1">
    <citation type="submission" date="2014-04" db="EMBL/GenBank/DDBJ databases">
        <authorList>
            <consortium name="DOE Joint Genome Institute"/>
            <person name="Kuo A."/>
            <person name="Zuccaro A."/>
            <person name="Kohler A."/>
            <person name="Nagy L.G."/>
            <person name="Floudas D."/>
            <person name="Copeland A."/>
            <person name="Barry K.W."/>
            <person name="Cichocki N."/>
            <person name="Veneault-Fourrey C."/>
            <person name="LaButti K."/>
            <person name="Lindquist E.A."/>
            <person name="Lipzen A."/>
            <person name="Lundell T."/>
            <person name="Morin E."/>
            <person name="Murat C."/>
            <person name="Sun H."/>
            <person name="Tunlid A."/>
            <person name="Henrissat B."/>
            <person name="Grigoriev I.V."/>
            <person name="Hibbett D.S."/>
            <person name="Martin F."/>
            <person name="Nordberg H.P."/>
            <person name="Cantor M.N."/>
            <person name="Hua S.X."/>
        </authorList>
    </citation>
    <scope>NUCLEOTIDE SEQUENCE [LARGE SCALE GENOMIC DNA]</scope>
    <source>
        <strain evidence="3 4">MAFF 305830</strain>
    </source>
</reference>